<keyword evidence="4" id="KW-0997">Cell inner membrane</keyword>
<accession>V2TGN3</accession>
<evidence type="ECO:0000313" key="6">
    <source>
        <dbReference type="EMBL" id="ESK41273.1"/>
    </source>
</evidence>
<evidence type="ECO:0000256" key="3">
    <source>
        <dbReference type="ARBA" id="ARBA00022475"/>
    </source>
</evidence>
<protein>
    <recommendedName>
        <fullName evidence="8">SsuA/THI5-like domain-containing protein</fullName>
    </recommendedName>
</protein>
<keyword evidence="7" id="KW-1185">Reference proteome</keyword>
<name>V2TGN3_9GAMM</name>
<organism evidence="6 7">
    <name type="scientific">Acinetobacter nectaris CIP 110549</name>
    <dbReference type="NCBI Taxonomy" id="1392540"/>
    <lineage>
        <taxon>Bacteria</taxon>
        <taxon>Pseudomonadati</taxon>
        <taxon>Pseudomonadota</taxon>
        <taxon>Gammaproteobacteria</taxon>
        <taxon>Moraxellales</taxon>
        <taxon>Moraxellaceae</taxon>
        <taxon>Acinetobacter</taxon>
    </lineage>
</organism>
<evidence type="ECO:0000256" key="5">
    <source>
        <dbReference type="ARBA" id="ARBA00023136"/>
    </source>
</evidence>
<dbReference type="HOGENOM" id="CLU_037398_1_0_6"/>
<comment type="caution">
    <text evidence="6">The sequence shown here is derived from an EMBL/GenBank/DDBJ whole genome shotgun (WGS) entry which is preliminary data.</text>
</comment>
<evidence type="ECO:0000256" key="4">
    <source>
        <dbReference type="ARBA" id="ARBA00022519"/>
    </source>
</evidence>
<evidence type="ECO:0008006" key="8">
    <source>
        <dbReference type="Google" id="ProtNLM"/>
    </source>
</evidence>
<dbReference type="PANTHER" id="PTHR30024">
    <property type="entry name" value="ALIPHATIC SULFONATES-BINDING PROTEIN-RELATED"/>
    <property type="match status" value="1"/>
</dbReference>
<evidence type="ECO:0000313" key="7">
    <source>
        <dbReference type="Proteomes" id="UP000023785"/>
    </source>
</evidence>
<dbReference type="EMBL" id="AYER01000001">
    <property type="protein sequence ID" value="ESK41273.1"/>
    <property type="molecule type" value="Genomic_DNA"/>
</dbReference>
<dbReference type="eggNOG" id="COG0715">
    <property type="taxonomic scope" value="Bacteria"/>
</dbReference>
<dbReference type="OrthoDB" id="9815454at2"/>
<dbReference type="GO" id="GO:0012505">
    <property type="term" value="C:endomembrane system"/>
    <property type="evidence" value="ECO:0007669"/>
    <property type="project" value="UniProtKB-SubCell"/>
</dbReference>
<dbReference type="Gene3D" id="3.40.190.10">
    <property type="entry name" value="Periplasmic binding protein-like II"/>
    <property type="match status" value="2"/>
</dbReference>
<reference evidence="6 7" key="1">
    <citation type="submission" date="2013-10" db="EMBL/GenBank/DDBJ databases">
        <title>The Genome Sequence of Acinetobacter nectaris CIP 110549.</title>
        <authorList>
            <consortium name="The Broad Institute Genomics Platform"/>
            <consortium name="The Broad Institute Genome Sequencing Center for Infectious Disease"/>
            <person name="Cerqueira G."/>
            <person name="Feldgarden M."/>
            <person name="Courvalin P."/>
            <person name="Grillot-Courvalin C."/>
            <person name="Clermont D."/>
            <person name="Rocha E."/>
            <person name="Yoon E.-J."/>
            <person name="Nemec A."/>
            <person name="Young S.K."/>
            <person name="Zeng Q."/>
            <person name="Gargeya S."/>
            <person name="Fitzgerald M."/>
            <person name="Abouelleil A."/>
            <person name="Alvarado L."/>
            <person name="Berlin A.M."/>
            <person name="Chapman S.B."/>
            <person name="Gainer-Dewar J."/>
            <person name="Goldberg J."/>
            <person name="Gnerre S."/>
            <person name="Griggs A."/>
            <person name="Gujja S."/>
            <person name="Hansen M."/>
            <person name="Howarth C."/>
            <person name="Imamovic A."/>
            <person name="Ireland A."/>
            <person name="Larimer J."/>
            <person name="McCowan C."/>
            <person name="Murphy C."/>
            <person name="Pearson M."/>
            <person name="Poon T.W."/>
            <person name="Priest M."/>
            <person name="Roberts A."/>
            <person name="Saif S."/>
            <person name="Shea T."/>
            <person name="Sykes S."/>
            <person name="Wortman J."/>
            <person name="Nusbaum C."/>
            <person name="Birren B."/>
        </authorList>
    </citation>
    <scope>NUCLEOTIDE SEQUENCE [LARGE SCALE GENOMIC DNA]</scope>
    <source>
        <strain evidence="6 7">CIP 110549</strain>
    </source>
</reference>
<keyword evidence="5" id="KW-0472">Membrane</keyword>
<dbReference type="PATRIC" id="fig|1392540.3.peg.254"/>
<gene>
    <name evidence="6" type="ORF">P256_00263</name>
</gene>
<dbReference type="SUPFAM" id="SSF53850">
    <property type="entry name" value="Periplasmic binding protein-like II"/>
    <property type="match status" value="1"/>
</dbReference>
<evidence type="ECO:0000256" key="1">
    <source>
        <dbReference type="ARBA" id="ARBA00004308"/>
    </source>
</evidence>
<dbReference type="CDD" id="cd13553">
    <property type="entry name" value="PBP2_NrtA_CpmA_like"/>
    <property type="match status" value="1"/>
</dbReference>
<dbReference type="InterPro" id="IPR044527">
    <property type="entry name" value="NrtA/CpmA_ABC-bd_dom"/>
</dbReference>
<keyword evidence="2" id="KW-0813">Transport</keyword>
<evidence type="ECO:0000256" key="2">
    <source>
        <dbReference type="ARBA" id="ARBA00022448"/>
    </source>
</evidence>
<dbReference type="PANTHER" id="PTHR30024:SF43">
    <property type="entry name" value="BLL4572 PROTEIN"/>
    <property type="match status" value="1"/>
</dbReference>
<sequence>MPSLEKQSIKLGYIPLIDCIAILWAKHRGFFEELGLDVTLIKETSWASLRDRLAFGVLDAAHCLSAMLPAAAIGLDQIGIPLQTSLTLSTNRAFLSLNQNLCFEYKLSASNSALDNAEKAIKAIKEKGHLNLAHVFNHSIHHYCLKEWLSLADPKIAKELQYTTCSPAYLIQTLKKREIDGFCAGEPWNTQSQIHGYSQVIVDSKQIIPDVADKVLAITNLWAKDNPATLNALTQAIIKAQSELNSLTKLTEAWELLQDYGIIQFECSESIHVESYYKLIEVIKNLSDTTKPKAFDFEWIIKQMCKWDNLILEEKEINKFAKMCIYERS</sequence>
<dbReference type="Pfam" id="PF13379">
    <property type="entry name" value="NMT1_2"/>
    <property type="match status" value="1"/>
</dbReference>
<dbReference type="RefSeq" id="WP_023271866.1">
    <property type="nucleotide sequence ID" value="NZ_KI530712.1"/>
</dbReference>
<dbReference type="Proteomes" id="UP000023785">
    <property type="component" value="Unassembled WGS sequence"/>
</dbReference>
<dbReference type="AlphaFoldDB" id="V2TGN3"/>
<comment type="subcellular location">
    <subcellularLocation>
        <location evidence="1">Endomembrane system</location>
    </subcellularLocation>
</comment>
<keyword evidence="3" id="KW-1003">Cell membrane</keyword>
<dbReference type="STRING" id="1392540.P256_00263"/>
<proteinExistence type="predicted"/>